<comment type="similarity">
    <text evidence="2">Belongs to the TMEM45 family.</text>
</comment>
<evidence type="ECO:0000313" key="7">
    <source>
        <dbReference type="EMBL" id="KFK26223.1"/>
    </source>
</evidence>
<feature type="transmembrane region" description="Helical" evidence="6">
    <location>
        <begin position="233"/>
        <end position="251"/>
    </location>
</feature>
<evidence type="ECO:0000256" key="2">
    <source>
        <dbReference type="ARBA" id="ARBA00006948"/>
    </source>
</evidence>
<keyword evidence="3 6" id="KW-0812">Transmembrane</keyword>
<proteinExistence type="inferred from homology"/>
<evidence type="ECO:0000313" key="8">
    <source>
        <dbReference type="Proteomes" id="UP000029120"/>
    </source>
</evidence>
<dbReference type="OMA" id="ITIFAMW"/>
<evidence type="ECO:0000256" key="6">
    <source>
        <dbReference type="SAM" id="Phobius"/>
    </source>
</evidence>
<dbReference type="Gramene" id="KFK26223">
    <property type="protein sequence ID" value="KFK26223"/>
    <property type="gene ID" value="AALP_AA8G218800"/>
</dbReference>
<keyword evidence="5 6" id="KW-0472">Membrane</keyword>
<feature type="transmembrane region" description="Helical" evidence="6">
    <location>
        <begin position="170"/>
        <end position="188"/>
    </location>
</feature>
<feature type="transmembrane region" description="Helical" evidence="6">
    <location>
        <begin position="200"/>
        <end position="221"/>
    </location>
</feature>
<evidence type="ECO:0000256" key="1">
    <source>
        <dbReference type="ARBA" id="ARBA00004141"/>
    </source>
</evidence>
<feature type="transmembrane region" description="Helical" evidence="6">
    <location>
        <begin position="49"/>
        <end position="71"/>
    </location>
</feature>
<protein>
    <submittedName>
        <fullName evidence="7">Uncharacterized protein</fullName>
    </submittedName>
</protein>
<feature type="transmembrane region" description="Helical" evidence="6">
    <location>
        <begin position="16"/>
        <end position="37"/>
    </location>
</feature>
<name>A0A087G8M1_ARAAL</name>
<accession>A0A087G8M1</accession>
<dbReference type="PANTHER" id="PTHR46285:SF4">
    <property type="entry name" value="BNAC02G09150D PROTEIN"/>
    <property type="match status" value="1"/>
</dbReference>
<dbReference type="AlphaFoldDB" id="A0A087G8M1"/>
<dbReference type="eggNOG" id="ENOG502QW4Y">
    <property type="taxonomic scope" value="Eukaryota"/>
</dbReference>
<keyword evidence="8" id="KW-1185">Reference proteome</keyword>
<dbReference type="GO" id="GO:0016020">
    <property type="term" value="C:membrane"/>
    <property type="evidence" value="ECO:0007669"/>
    <property type="project" value="UniProtKB-SubCell"/>
</dbReference>
<dbReference type="Pfam" id="PF04819">
    <property type="entry name" value="DUF716"/>
    <property type="match status" value="1"/>
</dbReference>
<evidence type="ECO:0000256" key="5">
    <source>
        <dbReference type="ARBA" id="ARBA00023136"/>
    </source>
</evidence>
<sequence>MTTHESSSSFLKQNQYLCSSTIIVILNSFIFLEIYLYTLHNLNLQSFNMGTLVGHIIPGFFFFALGIWHLFNHIKLFSLHPKSYISCVWFPVSKPRYLEPILIVLGSSLSISVELFFGQKNHQPFDPKDGTIPSNHLHNFEHSSIDLTFITYAVFAIVFDKTRPMTHWGLINLIAALAFAQQLFLFHFHSSDHTGVEGHYHLLLQLIVFVSLVTILLGIALPSSFLLSFVRSLSISFQGIWLMSMACMLWTPSLVPKDCFLHIEESKHVIRCSNVEALHRAISLVNIQFSWFLVSMTIFAMWFYLFLQRIYGEKIEYSKLRTKETKDSEIMMTMVEVHDVESQNGVKSLA</sequence>
<evidence type="ECO:0000256" key="3">
    <source>
        <dbReference type="ARBA" id="ARBA00022692"/>
    </source>
</evidence>
<dbReference type="PANTHER" id="PTHR46285">
    <property type="entry name" value="PROTEINASE INHIBITOR I4, SERPIN (DUF716)-RELATED"/>
    <property type="match status" value="1"/>
</dbReference>
<evidence type="ECO:0000256" key="4">
    <source>
        <dbReference type="ARBA" id="ARBA00022989"/>
    </source>
</evidence>
<dbReference type="OrthoDB" id="551896at2759"/>
<reference evidence="8" key="1">
    <citation type="journal article" date="2015" name="Nat. Plants">
        <title>Genome expansion of Arabis alpina linked with retrotransposition and reduced symmetric DNA methylation.</title>
        <authorList>
            <person name="Willing E.M."/>
            <person name="Rawat V."/>
            <person name="Mandakova T."/>
            <person name="Maumus F."/>
            <person name="James G.V."/>
            <person name="Nordstroem K.J."/>
            <person name="Becker C."/>
            <person name="Warthmann N."/>
            <person name="Chica C."/>
            <person name="Szarzynska B."/>
            <person name="Zytnicki M."/>
            <person name="Albani M.C."/>
            <person name="Kiefer C."/>
            <person name="Bergonzi S."/>
            <person name="Castaings L."/>
            <person name="Mateos J.L."/>
            <person name="Berns M.C."/>
            <person name="Bujdoso N."/>
            <person name="Piofczyk T."/>
            <person name="de Lorenzo L."/>
            <person name="Barrero-Sicilia C."/>
            <person name="Mateos I."/>
            <person name="Piednoel M."/>
            <person name="Hagmann J."/>
            <person name="Chen-Min-Tao R."/>
            <person name="Iglesias-Fernandez R."/>
            <person name="Schuster S.C."/>
            <person name="Alonso-Blanco C."/>
            <person name="Roudier F."/>
            <person name="Carbonero P."/>
            <person name="Paz-Ares J."/>
            <person name="Davis S.J."/>
            <person name="Pecinka A."/>
            <person name="Quesneville H."/>
            <person name="Colot V."/>
            <person name="Lysak M.A."/>
            <person name="Weigel D."/>
            <person name="Coupland G."/>
            <person name="Schneeberger K."/>
        </authorList>
    </citation>
    <scope>NUCLEOTIDE SEQUENCE [LARGE SCALE GENOMIC DNA]</scope>
    <source>
        <strain evidence="8">cv. Pajares</strain>
    </source>
</reference>
<feature type="transmembrane region" description="Helical" evidence="6">
    <location>
        <begin position="289"/>
        <end position="307"/>
    </location>
</feature>
<organism evidence="7 8">
    <name type="scientific">Arabis alpina</name>
    <name type="common">Alpine rock-cress</name>
    <dbReference type="NCBI Taxonomy" id="50452"/>
    <lineage>
        <taxon>Eukaryota</taxon>
        <taxon>Viridiplantae</taxon>
        <taxon>Streptophyta</taxon>
        <taxon>Embryophyta</taxon>
        <taxon>Tracheophyta</taxon>
        <taxon>Spermatophyta</taxon>
        <taxon>Magnoliopsida</taxon>
        <taxon>eudicotyledons</taxon>
        <taxon>Gunneridae</taxon>
        <taxon>Pentapetalae</taxon>
        <taxon>rosids</taxon>
        <taxon>malvids</taxon>
        <taxon>Brassicales</taxon>
        <taxon>Brassicaceae</taxon>
        <taxon>Arabideae</taxon>
        <taxon>Arabis</taxon>
    </lineage>
</organism>
<comment type="subcellular location">
    <subcellularLocation>
        <location evidence="1">Membrane</location>
        <topology evidence="1">Multi-pass membrane protein</topology>
    </subcellularLocation>
</comment>
<dbReference type="EMBL" id="CM002876">
    <property type="protein sequence ID" value="KFK26223.1"/>
    <property type="molecule type" value="Genomic_DNA"/>
</dbReference>
<keyword evidence="4 6" id="KW-1133">Transmembrane helix</keyword>
<gene>
    <name evidence="7" type="ordered locus">AALP_Aa8g218800</name>
</gene>
<dbReference type="Proteomes" id="UP000029120">
    <property type="component" value="Chromosome 8"/>
</dbReference>
<dbReference type="InterPro" id="IPR006904">
    <property type="entry name" value="DUF716"/>
</dbReference>